<protein>
    <submittedName>
        <fullName evidence="2">Uncharacterized protein</fullName>
    </submittedName>
</protein>
<reference evidence="2 3" key="1">
    <citation type="submission" date="2021-07" db="EMBL/GenBank/DDBJ databases">
        <title>Stakelama flava sp. nov., a novel endophytic bacterium isolated from branch of Kandelia candel.</title>
        <authorList>
            <person name="Tuo L."/>
        </authorList>
    </citation>
    <scope>NUCLEOTIDE SEQUENCE [LARGE SCALE GENOMIC DNA]</scope>
    <source>
        <strain evidence="2 3">CBK3Z-3</strain>
    </source>
</reference>
<dbReference type="EMBL" id="JAHWZX010000020">
    <property type="protein sequence ID" value="MBW4332203.1"/>
    <property type="molecule type" value="Genomic_DNA"/>
</dbReference>
<feature type="compositionally biased region" description="Polar residues" evidence="1">
    <location>
        <begin position="24"/>
        <end position="34"/>
    </location>
</feature>
<evidence type="ECO:0000313" key="3">
    <source>
        <dbReference type="Proteomes" id="UP001197214"/>
    </source>
</evidence>
<accession>A0ABS6XQY2</accession>
<organism evidence="2 3">
    <name type="scientific">Stakelama flava</name>
    <dbReference type="NCBI Taxonomy" id="2860338"/>
    <lineage>
        <taxon>Bacteria</taxon>
        <taxon>Pseudomonadati</taxon>
        <taxon>Pseudomonadota</taxon>
        <taxon>Alphaproteobacteria</taxon>
        <taxon>Sphingomonadales</taxon>
        <taxon>Sphingomonadaceae</taxon>
        <taxon>Stakelama</taxon>
    </lineage>
</organism>
<sequence>MADVDGTWETVTKTPMGDQKAEMTINSSGDSFTGTFAGDMGQTEIEDGKVNGNTVTFKISIKSPMPMTLDGEATVDGDTMNGNVKAGAFGAFPLTGTRKA</sequence>
<keyword evidence="3" id="KW-1185">Reference proteome</keyword>
<evidence type="ECO:0000313" key="2">
    <source>
        <dbReference type="EMBL" id="MBW4332203.1"/>
    </source>
</evidence>
<dbReference type="Proteomes" id="UP001197214">
    <property type="component" value="Unassembled WGS sequence"/>
</dbReference>
<dbReference type="RefSeq" id="WP_219239327.1">
    <property type="nucleotide sequence ID" value="NZ_JAHWZX010000020.1"/>
</dbReference>
<gene>
    <name evidence="2" type="ORF">KY084_15175</name>
</gene>
<name>A0ABS6XQY2_9SPHN</name>
<proteinExistence type="predicted"/>
<comment type="caution">
    <text evidence="2">The sequence shown here is derived from an EMBL/GenBank/DDBJ whole genome shotgun (WGS) entry which is preliminary data.</text>
</comment>
<feature type="region of interest" description="Disordered" evidence="1">
    <location>
        <begin position="1"/>
        <end position="47"/>
    </location>
</feature>
<evidence type="ECO:0000256" key="1">
    <source>
        <dbReference type="SAM" id="MobiDB-lite"/>
    </source>
</evidence>